<feature type="binding site" evidence="8">
    <location>
        <begin position="206"/>
        <end position="207"/>
    </location>
    <ligand>
        <name>FAD</name>
        <dbReference type="ChEBI" id="CHEBI:57692"/>
    </ligand>
</feature>
<reference evidence="11" key="1">
    <citation type="submission" date="2019-11" db="EMBL/GenBank/DDBJ databases">
        <authorList>
            <person name="Feng L."/>
        </authorList>
    </citation>
    <scope>NUCLEOTIDE SEQUENCE</scope>
    <source>
        <strain evidence="11">AodontolyticusLFYP35</strain>
    </source>
</reference>
<dbReference type="GO" id="GO:0009055">
    <property type="term" value="F:electron transfer activity"/>
    <property type="evidence" value="ECO:0007669"/>
    <property type="project" value="InterPro"/>
</dbReference>
<dbReference type="InterPro" id="IPR018206">
    <property type="entry name" value="ETF_asu_C_CS"/>
</dbReference>
<sequence>MTNAWIITTSNQIASLVEAARAIGPVTVIALGDEATGIAGVDRVVTIGRGSNAPLEAFAPAVNAVLEAAGADIVFAANRPVERVLAGAVAARLGLPLINGALRVSAGEAEVSRFGGLTQESISFPGGAVVVLEGGAPVEGAEVAPEAGSEEHYGASVSAVEAAGSGPANLAAARRIVAAGRGFKAEEDLQIARDLAAALGAELACSRPLAEGTAWLSKDRYVGVSGMHVAPDLYLAAGISGQVQHTSGMSDSKVVVAVNSDANAPIFEVADYGIVGDLYDVLPAITAALS</sequence>
<dbReference type="Pfam" id="PF01012">
    <property type="entry name" value="ETF"/>
    <property type="match status" value="1"/>
</dbReference>
<dbReference type="InterPro" id="IPR001308">
    <property type="entry name" value="ETF_a/FixB"/>
</dbReference>
<feature type="domain" description="Electron transfer flavoprotein alpha subunit C-terminal" evidence="9">
    <location>
        <begin position="169"/>
        <end position="250"/>
    </location>
</feature>
<feature type="binding site" evidence="8">
    <location>
        <position position="181"/>
    </location>
    <ligand>
        <name>FAD</name>
        <dbReference type="ChEBI" id="CHEBI:57692"/>
    </ligand>
</feature>
<keyword evidence="6" id="KW-0249">Electron transport</keyword>
<dbReference type="InterPro" id="IPR029035">
    <property type="entry name" value="DHS-like_NAD/FAD-binding_dom"/>
</dbReference>
<dbReference type="InterPro" id="IPR014729">
    <property type="entry name" value="Rossmann-like_a/b/a_fold"/>
</dbReference>
<evidence type="ECO:0000259" key="9">
    <source>
        <dbReference type="Pfam" id="PF00766"/>
    </source>
</evidence>
<feature type="domain" description="Electron transfer flavoprotein alpha/beta-subunit N-terminal" evidence="10">
    <location>
        <begin position="15"/>
        <end position="120"/>
    </location>
</feature>
<keyword evidence="4" id="KW-0285">Flavoprotein</keyword>
<gene>
    <name evidence="11" type="primary">etfA_2</name>
    <name evidence="11" type="ORF">AOLFYP35_01671</name>
</gene>
<name>A0A6N2U7F1_9ACTO</name>
<evidence type="ECO:0000256" key="7">
    <source>
        <dbReference type="ARBA" id="ARBA00025649"/>
    </source>
</evidence>
<protein>
    <submittedName>
        <fullName evidence="11">Electron transfer flavoprotein subunit alpha</fullName>
    </submittedName>
</protein>
<dbReference type="Pfam" id="PF00766">
    <property type="entry name" value="ETF_alpha"/>
    <property type="match status" value="1"/>
</dbReference>
<accession>A0A6N2U7F1</accession>
<dbReference type="GO" id="GO:0033539">
    <property type="term" value="P:fatty acid beta-oxidation using acyl-CoA dehydrogenase"/>
    <property type="evidence" value="ECO:0007669"/>
    <property type="project" value="TreeGrafter"/>
</dbReference>
<comment type="similarity">
    <text evidence="1">Belongs to the ETF alpha-subunit/FixB family.</text>
</comment>
<dbReference type="PROSITE" id="PS00696">
    <property type="entry name" value="ETF_ALPHA"/>
    <property type="match status" value="1"/>
</dbReference>
<comment type="function">
    <text evidence="7">The electron transfer flavoprotein serves as a specific electron acceptor for other dehydrogenases. It transfers the electrons to the main respiratory chain via ETF-ubiquinone oxidoreductase (ETF dehydrogenase).</text>
</comment>
<feature type="binding site" evidence="8">
    <location>
        <position position="259"/>
    </location>
    <ligand>
        <name>FAD</name>
        <dbReference type="ChEBI" id="CHEBI:57692"/>
    </ligand>
</feature>
<evidence type="ECO:0000259" key="10">
    <source>
        <dbReference type="Pfam" id="PF01012"/>
    </source>
</evidence>
<dbReference type="InterPro" id="IPR014731">
    <property type="entry name" value="ETF_asu_C"/>
</dbReference>
<evidence type="ECO:0000256" key="1">
    <source>
        <dbReference type="ARBA" id="ARBA00005817"/>
    </source>
</evidence>
<evidence type="ECO:0000313" key="11">
    <source>
        <dbReference type="EMBL" id="VYT13457.1"/>
    </source>
</evidence>
<comment type="subunit">
    <text evidence="2">Heterodimer of an alpha and a beta subunit.</text>
</comment>
<evidence type="ECO:0000256" key="2">
    <source>
        <dbReference type="ARBA" id="ARBA00011355"/>
    </source>
</evidence>
<dbReference type="EMBL" id="CACRSM010000003">
    <property type="protein sequence ID" value="VYT13457.1"/>
    <property type="molecule type" value="Genomic_DNA"/>
</dbReference>
<dbReference type="PANTHER" id="PTHR43153">
    <property type="entry name" value="ELECTRON TRANSFER FLAVOPROTEIN ALPHA"/>
    <property type="match status" value="1"/>
</dbReference>
<dbReference type="AlphaFoldDB" id="A0A6N2U7F1"/>
<keyword evidence="3" id="KW-0813">Transport</keyword>
<dbReference type="GO" id="GO:0050660">
    <property type="term" value="F:flavin adenine dinucleotide binding"/>
    <property type="evidence" value="ECO:0007669"/>
    <property type="project" value="InterPro"/>
</dbReference>
<evidence type="ECO:0000256" key="8">
    <source>
        <dbReference type="PIRSR" id="PIRSR000089-1"/>
    </source>
</evidence>
<dbReference type="InterPro" id="IPR014730">
    <property type="entry name" value="ETF_a/b_N"/>
</dbReference>
<proteinExistence type="inferred from homology"/>
<evidence type="ECO:0000256" key="4">
    <source>
        <dbReference type="ARBA" id="ARBA00022630"/>
    </source>
</evidence>
<evidence type="ECO:0000256" key="6">
    <source>
        <dbReference type="ARBA" id="ARBA00022982"/>
    </source>
</evidence>
<evidence type="ECO:0000256" key="3">
    <source>
        <dbReference type="ARBA" id="ARBA00022448"/>
    </source>
</evidence>
<comment type="cofactor">
    <cofactor evidence="8">
        <name>FAD</name>
        <dbReference type="ChEBI" id="CHEBI:57692"/>
    </cofactor>
    <text evidence="8">Binds 1 FAD per dimer.</text>
</comment>
<evidence type="ECO:0000256" key="5">
    <source>
        <dbReference type="ARBA" id="ARBA00022827"/>
    </source>
</evidence>
<dbReference type="Gene3D" id="3.40.50.1220">
    <property type="entry name" value="TPP-binding domain"/>
    <property type="match status" value="1"/>
</dbReference>
<dbReference type="PANTHER" id="PTHR43153:SF1">
    <property type="entry name" value="ELECTRON TRANSFER FLAVOPROTEIN SUBUNIT ALPHA, MITOCHONDRIAL"/>
    <property type="match status" value="1"/>
</dbReference>
<dbReference type="Gene3D" id="3.40.50.620">
    <property type="entry name" value="HUPs"/>
    <property type="match status" value="1"/>
</dbReference>
<feature type="binding site" evidence="8">
    <location>
        <begin position="238"/>
        <end position="245"/>
    </location>
    <ligand>
        <name>FAD</name>
        <dbReference type="ChEBI" id="CHEBI:57692"/>
    </ligand>
</feature>
<organism evidence="11">
    <name type="scientific">Schaalia odontolytica</name>
    <dbReference type="NCBI Taxonomy" id="1660"/>
    <lineage>
        <taxon>Bacteria</taxon>
        <taxon>Bacillati</taxon>
        <taxon>Actinomycetota</taxon>
        <taxon>Actinomycetes</taxon>
        <taxon>Actinomycetales</taxon>
        <taxon>Actinomycetaceae</taxon>
        <taxon>Schaalia</taxon>
    </lineage>
</organism>
<dbReference type="SUPFAM" id="SSF52467">
    <property type="entry name" value="DHS-like NAD/FAD-binding domain"/>
    <property type="match status" value="1"/>
</dbReference>
<keyword evidence="5 8" id="KW-0274">FAD</keyword>
<dbReference type="SUPFAM" id="SSF52402">
    <property type="entry name" value="Adenine nucleotide alpha hydrolases-like"/>
    <property type="match status" value="1"/>
</dbReference>
<dbReference type="FunFam" id="3.40.50.1220:FF:000004">
    <property type="entry name" value="Electron transfer flavoprotein"/>
    <property type="match status" value="1"/>
</dbReference>
<dbReference type="PIRSF" id="PIRSF000089">
    <property type="entry name" value="Electra_flavoP_a"/>
    <property type="match status" value="1"/>
</dbReference>